<dbReference type="Proteomes" id="UP001219355">
    <property type="component" value="Chromosome 3"/>
</dbReference>
<gene>
    <name evidence="2" type="ORF">PRK78_005426</name>
</gene>
<proteinExistence type="predicted"/>
<keyword evidence="3" id="KW-1185">Reference proteome</keyword>
<accession>A0AAF0DKI7</accession>
<evidence type="ECO:0000256" key="1">
    <source>
        <dbReference type="SAM" id="MobiDB-lite"/>
    </source>
</evidence>
<evidence type="ECO:0000313" key="3">
    <source>
        <dbReference type="Proteomes" id="UP001219355"/>
    </source>
</evidence>
<evidence type="ECO:0000313" key="2">
    <source>
        <dbReference type="EMBL" id="WEW59944.1"/>
    </source>
</evidence>
<reference evidence="2" key="1">
    <citation type="submission" date="2023-03" db="EMBL/GenBank/DDBJ databases">
        <title>Emydomyces testavorans Genome Sequence.</title>
        <authorList>
            <person name="Hoyer L."/>
        </authorList>
    </citation>
    <scope>NUCLEOTIDE SEQUENCE</scope>
    <source>
        <strain evidence="2">16-2883</strain>
    </source>
</reference>
<feature type="region of interest" description="Disordered" evidence="1">
    <location>
        <begin position="1"/>
        <end position="20"/>
    </location>
</feature>
<protein>
    <submittedName>
        <fullName evidence="2">Uncharacterized protein</fullName>
    </submittedName>
</protein>
<name>A0AAF0DKI7_9EURO</name>
<dbReference type="AlphaFoldDB" id="A0AAF0DKI7"/>
<dbReference type="EMBL" id="CP120629">
    <property type="protein sequence ID" value="WEW59944.1"/>
    <property type="molecule type" value="Genomic_DNA"/>
</dbReference>
<sequence length="120" mass="13166">MSGEDEVEVENSNYEPPPHGLLLTKNGATCSNREPKKQQAQAVAKHRIEKDRAVDVAAASRIEAAEGEISEGHRAKIERRFYGKSDKFRARRTKPSASDTSSYVGLAVEEDHARACCPGI</sequence>
<organism evidence="2 3">
    <name type="scientific">Emydomyces testavorans</name>
    <dbReference type="NCBI Taxonomy" id="2070801"/>
    <lineage>
        <taxon>Eukaryota</taxon>
        <taxon>Fungi</taxon>
        <taxon>Dikarya</taxon>
        <taxon>Ascomycota</taxon>
        <taxon>Pezizomycotina</taxon>
        <taxon>Eurotiomycetes</taxon>
        <taxon>Eurotiomycetidae</taxon>
        <taxon>Onygenales</taxon>
        <taxon>Nannizziopsiaceae</taxon>
        <taxon>Emydomyces</taxon>
    </lineage>
</organism>